<evidence type="ECO:0000256" key="10">
    <source>
        <dbReference type="SAM" id="MobiDB-lite"/>
    </source>
</evidence>
<dbReference type="CDD" id="cd12823">
    <property type="entry name" value="Mrs2_Mfm1p-like"/>
    <property type="match status" value="1"/>
</dbReference>
<dbReference type="EMBL" id="VJMH01006378">
    <property type="protein sequence ID" value="KAF0690457.1"/>
    <property type="molecule type" value="Genomic_DNA"/>
</dbReference>
<evidence type="ECO:0000256" key="2">
    <source>
        <dbReference type="ARBA" id="ARBA00022448"/>
    </source>
</evidence>
<evidence type="ECO:0000313" key="13">
    <source>
        <dbReference type="Proteomes" id="UP000332933"/>
    </source>
</evidence>
<dbReference type="OrthoDB" id="10251508at2759"/>
<evidence type="ECO:0000256" key="7">
    <source>
        <dbReference type="ARBA" id="ARBA00023065"/>
    </source>
</evidence>
<dbReference type="Pfam" id="PF22099">
    <property type="entry name" value="MRS2-like"/>
    <property type="match status" value="1"/>
</dbReference>
<keyword evidence="9" id="KW-0496">Mitochondrion</keyword>
<accession>A0A485L9F9</accession>
<keyword evidence="6 9" id="KW-1133">Transmembrane helix</keyword>
<evidence type="ECO:0000256" key="3">
    <source>
        <dbReference type="ARBA" id="ARBA00022692"/>
    </source>
</evidence>
<keyword evidence="13" id="KW-1185">Reference proteome</keyword>
<evidence type="ECO:0000256" key="9">
    <source>
        <dbReference type="RuleBase" id="RU366042"/>
    </source>
</evidence>
<dbReference type="EMBL" id="CAADRA010006399">
    <property type="protein sequence ID" value="VFT94927.1"/>
    <property type="molecule type" value="Genomic_DNA"/>
</dbReference>
<evidence type="ECO:0000256" key="1">
    <source>
        <dbReference type="ARBA" id="ARBA00004141"/>
    </source>
</evidence>
<reference evidence="12 13" key="1">
    <citation type="submission" date="2019-03" db="EMBL/GenBank/DDBJ databases">
        <authorList>
            <person name="Gaulin E."/>
            <person name="Dumas B."/>
        </authorList>
    </citation>
    <scope>NUCLEOTIDE SEQUENCE [LARGE SCALE GENOMIC DNA]</scope>
    <source>
        <strain evidence="12">CBS 568.67</strain>
    </source>
</reference>
<evidence type="ECO:0000256" key="5">
    <source>
        <dbReference type="ARBA" id="ARBA00022946"/>
    </source>
</evidence>
<keyword evidence="9" id="KW-0999">Mitochondrion inner membrane</keyword>
<evidence type="ECO:0000256" key="8">
    <source>
        <dbReference type="ARBA" id="ARBA00023136"/>
    </source>
</evidence>
<protein>
    <recommendedName>
        <fullName evidence="9">Magnesium transporter</fullName>
    </recommendedName>
</protein>
<dbReference type="Proteomes" id="UP000332933">
    <property type="component" value="Unassembled WGS sequence"/>
</dbReference>
<keyword evidence="2 9" id="KW-0813">Transport</keyword>
<dbReference type="GO" id="GO:0005743">
    <property type="term" value="C:mitochondrial inner membrane"/>
    <property type="evidence" value="ECO:0007669"/>
    <property type="project" value="UniProtKB-SubCell"/>
</dbReference>
<dbReference type="InterPro" id="IPR045863">
    <property type="entry name" value="CorA_TM1_TM2"/>
</dbReference>
<evidence type="ECO:0000256" key="6">
    <source>
        <dbReference type="ARBA" id="ARBA00022989"/>
    </source>
</evidence>
<dbReference type="PANTHER" id="PTHR13890:SF0">
    <property type="entry name" value="MAGNESIUM TRANSPORTER MRS2 HOMOLOG, MITOCHONDRIAL"/>
    <property type="match status" value="1"/>
</dbReference>
<keyword evidence="4 9" id="KW-0460">Magnesium</keyword>
<name>A0A485L9F9_9STRA</name>
<keyword evidence="8 9" id="KW-0472">Membrane</keyword>
<dbReference type="PANTHER" id="PTHR13890">
    <property type="entry name" value="RNA SPLICING PROTEIN MRS2, MITOCHONDRIAL"/>
    <property type="match status" value="1"/>
</dbReference>
<organism evidence="12 13">
    <name type="scientific">Aphanomyces stellatus</name>
    <dbReference type="NCBI Taxonomy" id="120398"/>
    <lineage>
        <taxon>Eukaryota</taxon>
        <taxon>Sar</taxon>
        <taxon>Stramenopiles</taxon>
        <taxon>Oomycota</taxon>
        <taxon>Saprolegniomycetes</taxon>
        <taxon>Saprolegniales</taxon>
        <taxon>Verrucalvaceae</taxon>
        <taxon>Aphanomyces</taxon>
    </lineage>
</organism>
<reference evidence="11" key="2">
    <citation type="submission" date="2019-06" db="EMBL/GenBank/DDBJ databases">
        <title>Genomics analysis of Aphanomyces spp. identifies a new class of oomycete effector associated with host adaptation.</title>
        <authorList>
            <person name="Gaulin E."/>
        </authorList>
    </citation>
    <scope>NUCLEOTIDE SEQUENCE</scope>
    <source>
        <strain evidence="11">CBS 578.67</strain>
    </source>
</reference>
<evidence type="ECO:0000313" key="12">
    <source>
        <dbReference type="EMBL" id="VFT94927.1"/>
    </source>
</evidence>
<dbReference type="GO" id="GO:0015095">
    <property type="term" value="F:magnesium ion transmembrane transporter activity"/>
    <property type="evidence" value="ECO:0007669"/>
    <property type="project" value="TreeGrafter"/>
</dbReference>
<dbReference type="SUPFAM" id="SSF144083">
    <property type="entry name" value="Magnesium transport protein CorA, transmembrane region"/>
    <property type="match status" value="1"/>
</dbReference>
<evidence type="ECO:0000256" key="4">
    <source>
        <dbReference type="ARBA" id="ARBA00022842"/>
    </source>
</evidence>
<comment type="similarity">
    <text evidence="9">Belongs to the CorA metal ion transporter (MIT) (TC 1.A.35) family.</text>
</comment>
<keyword evidence="5" id="KW-0809">Transit peptide</keyword>
<feature type="transmembrane region" description="Helical" evidence="9">
    <location>
        <begin position="402"/>
        <end position="427"/>
    </location>
</feature>
<dbReference type="Gene3D" id="1.20.58.340">
    <property type="entry name" value="Magnesium transport protein CorA, transmembrane region"/>
    <property type="match status" value="1"/>
</dbReference>
<feature type="transmembrane region" description="Helical" evidence="9">
    <location>
        <begin position="439"/>
        <end position="458"/>
    </location>
</feature>
<feature type="region of interest" description="Disordered" evidence="10">
    <location>
        <begin position="60"/>
        <end position="81"/>
    </location>
</feature>
<gene>
    <name evidence="12" type="primary">Aste57867_18189</name>
    <name evidence="11" type="ORF">As57867_018127</name>
    <name evidence="12" type="ORF">ASTE57867_18189</name>
</gene>
<keyword evidence="7 9" id="KW-0406">Ion transport</keyword>
<sequence length="477" mass="53343">MECGVPQRTSSTAHVLVAGDRHAGSCSRVGMNESRCICMLDVGAPSIVSVSHETHLTRLNKRPHPHTANRAMDTPSLRPPPVARTCSQDTILIPELLGSRHRDILHGIEPSSRGGKRLALRFRADGDVAYEEFTRVDVFRMVEAKLALVKKQEECAIAPEAITLAKRRHSFAGSSDVPVLHMRDIRKLDSMFSISNEPSLFVRKQVILVNLEPIRAVILHDVCLIFLPDGADSLISMLKQAFKDPLDSIDHAFEFKAMEAILATLTKIVGNDCQKVLPVAQTTLDMIAKQAQSAQLEMLRKLKNVMSELSAQVNGIRRVLVNTLEDETTLHSFYLTKLFETPQPLRSEPDTWNYESDYVESMLESYLQEFYGQLTKIELVLSNIQNTESIVMMKLDTMRNSLLTVDLSLTCVTAFLTVATFITGGFGMNLNSTIQDVLGIFWIVFGTLLVFPFCMYHITAKYLRKRGINLLGYNASV</sequence>
<dbReference type="AlphaFoldDB" id="A0A485L9F9"/>
<comment type="subcellular location">
    <subcellularLocation>
        <location evidence="1">Membrane</location>
        <topology evidence="1">Multi-pass membrane protein</topology>
    </subcellularLocation>
    <subcellularLocation>
        <location evidence="9">Mitochondrion inner membrane</location>
        <topology evidence="9">Multi-pass membrane protein</topology>
    </subcellularLocation>
</comment>
<dbReference type="InterPro" id="IPR039204">
    <property type="entry name" value="MRS2-like"/>
</dbReference>
<proteinExistence type="inferred from homology"/>
<keyword evidence="3 9" id="KW-0812">Transmembrane</keyword>
<evidence type="ECO:0000313" key="11">
    <source>
        <dbReference type="EMBL" id="KAF0690457.1"/>
    </source>
</evidence>
<dbReference type="Gene3D" id="2.40.128.330">
    <property type="match status" value="1"/>
</dbReference>